<comment type="caution">
    <text evidence="2">The sequence shown here is derived from an EMBL/GenBank/DDBJ whole genome shotgun (WGS) entry which is preliminary data.</text>
</comment>
<dbReference type="AlphaFoldDB" id="A0A2T0R453"/>
<dbReference type="OrthoDB" id="151635at2"/>
<gene>
    <name evidence="2" type="ORF">CLV37_10583</name>
</gene>
<accession>A0A2T0R453</accession>
<evidence type="ECO:0000313" key="2">
    <source>
        <dbReference type="EMBL" id="PRY15157.1"/>
    </source>
</evidence>
<keyword evidence="1" id="KW-0812">Transmembrane</keyword>
<proteinExistence type="predicted"/>
<evidence type="ECO:0008006" key="4">
    <source>
        <dbReference type="Google" id="ProtNLM"/>
    </source>
</evidence>
<dbReference type="Proteomes" id="UP000238083">
    <property type="component" value="Unassembled WGS sequence"/>
</dbReference>
<evidence type="ECO:0000313" key="3">
    <source>
        <dbReference type="Proteomes" id="UP000238083"/>
    </source>
</evidence>
<keyword evidence="1" id="KW-0472">Membrane</keyword>
<name>A0A2T0R453_9ACTN</name>
<protein>
    <recommendedName>
        <fullName evidence="4">Mannosyltransferase PIG-V</fullName>
    </recommendedName>
</protein>
<reference evidence="2 3" key="1">
    <citation type="submission" date="2018-03" db="EMBL/GenBank/DDBJ databases">
        <title>Genomic Encyclopedia of Archaeal and Bacterial Type Strains, Phase II (KMG-II): from individual species to whole genera.</title>
        <authorList>
            <person name="Goeker M."/>
        </authorList>
    </citation>
    <scope>NUCLEOTIDE SEQUENCE [LARGE SCALE GENOMIC DNA]</scope>
    <source>
        <strain evidence="2 3">DSM 19711</strain>
    </source>
</reference>
<keyword evidence="1" id="KW-1133">Transmembrane helix</keyword>
<feature type="transmembrane region" description="Helical" evidence="1">
    <location>
        <begin position="251"/>
        <end position="272"/>
    </location>
</feature>
<keyword evidence="3" id="KW-1185">Reference proteome</keyword>
<feature type="transmembrane region" description="Helical" evidence="1">
    <location>
        <begin position="386"/>
        <end position="405"/>
    </location>
</feature>
<evidence type="ECO:0000256" key="1">
    <source>
        <dbReference type="SAM" id="Phobius"/>
    </source>
</evidence>
<feature type="transmembrane region" description="Helical" evidence="1">
    <location>
        <begin position="341"/>
        <end position="356"/>
    </location>
</feature>
<dbReference type="RefSeq" id="WP_106210340.1">
    <property type="nucleotide sequence ID" value="NZ_PVZF01000005.1"/>
</dbReference>
<feature type="transmembrane region" description="Helical" evidence="1">
    <location>
        <begin position="308"/>
        <end position="329"/>
    </location>
</feature>
<sequence length="415" mass="44708">MTALEARTGPSWRSRALSRLLLHWLRLPAPARVLAVYALARLFTAVVLAEVARFQVASDWTSEHPGYGGMLGLWDATWYRRIAEDGYPRSVPLGAAGDPQQSALAFYPLAPLLARALMTTGLSFEAAGATVSLLTGAGAACGVHALLRRVLARRTSATLARRGAWAATVLFCVSPPALVFQVPYTEGPALALLVLFLLCLVHGRYAPAAAVAVLLGLTRPVAVPLSVVVVVHLGLRAWAGHRAGAHLGGREALRCLGLLAASGAAGLLWPFLAWRLTGQRDAYTATMGAWRAGGEVVPLEPWWGVSQYVLGPAGPLLLIAAVVAYVAWVLSRRARVLGPELRTWCLAYVGYLLLVLDPFTSLFRYLIFLFPLGALVATRPGRRLPLTGWVVCSLALQVVWIAWLWRFSPPADWPP</sequence>
<dbReference type="EMBL" id="PVZF01000005">
    <property type="protein sequence ID" value="PRY15157.1"/>
    <property type="molecule type" value="Genomic_DNA"/>
</dbReference>
<feature type="transmembrane region" description="Helical" evidence="1">
    <location>
        <begin position="163"/>
        <end position="182"/>
    </location>
</feature>
<organism evidence="2 3">
    <name type="scientific">Kineococcus rhizosphaerae</name>
    <dbReference type="NCBI Taxonomy" id="559628"/>
    <lineage>
        <taxon>Bacteria</taxon>
        <taxon>Bacillati</taxon>
        <taxon>Actinomycetota</taxon>
        <taxon>Actinomycetes</taxon>
        <taxon>Kineosporiales</taxon>
        <taxon>Kineosporiaceae</taxon>
        <taxon>Kineococcus</taxon>
    </lineage>
</organism>